<feature type="transmembrane region" description="Helical" evidence="7">
    <location>
        <begin position="158"/>
        <end position="181"/>
    </location>
</feature>
<feature type="transmembrane region" description="Helical" evidence="7">
    <location>
        <begin position="193"/>
        <end position="212"/>
    </location>
</feature>
<dbReference type="PANTHER" id="PTHR42709">
    <property type="entry name" value="ALKALINE PHOSPHATASE LIKE PROTEIN"/>
    <property type="match status" value="1"/>
</dbReference>
<evidence type="ECO:0000256" key="4">
    <source>
        <dbReference type="ARBA" id="ARBA00022692"/>
    </source>
</evidence>
<dbReference type="GO" id="GO:0005886">
    <property type="term" value="C:plasma membrane"/>
    <property type="evidence" value="ECO:0007669"/>
    <property type="project" value="UniProtKB-SubCell"/>
</dbReference>
<dbReference type="AlphaFoldDB" id="A0A7W3QPN1"/>
<dbReference type="InterPro" id="IPR051311">
    <property type="entry name" value="DedA_domain"/>
</dbReference>
<feature type="domain" description="VTT" evidence="8">
    <location>
        <begin position="51"/>
        <end position="178"/>
    </location>
</feature>
<dbReference type="Proteomes" id="UP000572680">
    <property type="component" value="Unassembled WGS sequence"/>
</dbReference>
<dbReference type="EMBL" id="JACJIA010000010">
    <property type="protein sequence ID" value="MBA8954809.1"/>
    <property type="molecule type" value="Genomic_DNA"/>
</dbReference>
<evidence type="ECO:0000256" key="7">
    <source>
        <dbReference type="SAM" id="Phobius"/>
    </source>
</evidence>
<protein>
    <submittedName>
        <fullName evidence="9">Membrane protein DedA with SNARE-associated domain</fullName>
    </submittedName>
</protein>
<dbReference type="InterPro" id="IPR032816">
    <property type="entry name" value="VTT_dom"/>
</dbReference>
<organism evidence="9 10">
    <name type="scientific">Actinomadura namibiensis</name>
    <dbReference type="NCBI Taxonomy" id="182080"/>
    <lineage>
        <taxon>Bacteria</taxon>
        <taxon>Bacillati</taxon>
        <taxon>Actinomycetota</taxon>
        <taxon>Actinomycetes</taxon>
        <taxon>Streptosporangiales</taxon>
        <taxon>Thermomonosporaceae</taxon>
        <taxon>Actinomadura</taxon>
    </lineage>
</organism>
<accession>A0A7W3QPN1</accession>
<keyword evidence="10" id="KW-1185">Reference proteome</keyword>
<evidence type="ECO:0000313" key="9">
    <source>
        <dbReference type="EMBL" id="MBA8954809.1"/>
    </source>
</evidence>
<name>A0A7W3QPN1_ACTNM</name>
<comment type="subcellular location">
    <subcellularLocation>
        <location evidence="1">Cell membrane</location>
        <topology evidence="1">Multi-pass membrane protein</topology>
    </subcellularLocation>
</comment>
<evidence type="ECO:0000259" key="8">
    <source>
        <dbReference type="Pfam" id="PF09335"/>
    </source>
</evidence>
<dbReference type="Pfam" id="PF09335">
    <property type="entry name" value="VTT_dom"/>
    <property type="match status" value="1"/>
</dbReference>
<feature type="transmembrane region" description="Helical" evidence="7">
    <location>
        <begin position="71"/>
        <end position="97"/>
    </location>
</feature>
<evidence type="ECO:0000256" key="5">
    <source>
        <dbReference type="ARBA" id="ARBA00022989"/>
    </source>
</evidence>
<evidence type="ECO:0000256" key="2">
    <source>
        <dbReference type="ARBA" id="ARBA00010792"/>
    </source>
</evidence>
<comment type="caution">
    <text evidence="9">The sequence shown here is derived from an EMBL/GenBank/DDBJ whole genome shotgun (WGS) entry which is preliminary data.</text>
</comment>
<keyword evidence="5 7" id="KW-1133">Transmembrane helix</keyword>
<comment type="similarity">
    <text evidence="2">Belongs to the DedA family.</text>
</comment>
<gene>
    <name evidence="9" type="ORF">HNR61_006466</name>
</gene>
<evidence type="ECO:0000256" key="6">
    <source>
        <dbReference type="ARBA" id="ARBA00023136"/>
    </source>
</evidence>
<reference evidence="9 10" key="1">
    <citation type="submission" date="2020-08" db="EMBL/GenBank/DDBJ databases">
        <title>Genomic Encyclopedia of Type Strains, Phase IV (KMG-IV): sequencing the most valuable type-strain genomes for metagenomic binning, comparative biology and taxonomic classification.</title>
        <authorList>
            <person name="Goeker M."/>
        </authorList>
    </citation>
    <scope>NUCLEOTIDE SEQUENCE [LARGE SCALE GENOMIC DNA]</scope>
    <source>
        <strain evidence="9 10">DSM 44197</strain>
    </source>
</reference>
<evidence type="ECO:0000313" key="10">
    <source>
        <dbReference type="Proteomes" id="UP000572680"/>
    </source>
</evidence>
<dbReference type="PANTHER" id="PTHR42709:SF6">
    <property type="entry name" value="UNDECAPRENYL PHOSPHATE TRANSPORTER A"/>
    <property type="match status" value="1"/>
</dbReference>
<keyword evidence="3" id="KW-1003">Cell membrane</keyword>
<dbReference type="RefSeq" id="WP_246444137.1">
    <property type="nucleotide sequence ID" value="NZ_BAAALP010000052.1"/>
</dbReference>
<keyword evidence="6 7" id="KW-0472">Membrane</keyword>
<sequence>MSAFPHVVHVYAAQQSEPQGGFAGWATDLMEKLGALGAGLAIALENLFPPIPSEVVLPLAGFASAQGDMNLVAALVCTTLGSVLGALVLYGLGALIGRDRMRRLVGRIPLVKVEDLDRSEAWFERHGSKAVFFGRMIPVFRSLISIPAGVAGMRPVKFVTYTTLGSGLWNAAFVMAGYLLGDNWQSVEGYVGMYSKIVLAVAVLAVAAFVAVRVRQNRRERETAA</sequence>
<evidence type="ECO:0000256" key="1">
    <source>
        <dbReference type="ARBA" id="ARBA00004651"/>
    </source>
</evidence>
<proteinExistence type="inferred from homology"/>
<evidence type="ECO:0000256" key="3">
    <source>
        <dbReference type="ARBA" id="ARBA00022475"/>
    </source>
</evidence>
<keyword evidence="4 7" id="KW-0812">Transmembrane</keyword>